<dbReference type="HOGENOM" id="CLU_2692072_0_0_1"/>
<name>A0A0E0M097_ORYPU</name>
<dbReference type="AlphaFoldDB" id="A0A0E0M097"/>
<organism evidence="1">
    <name type="scientific">Oryza punctata</name>
    <name type="common">Red rice</name>
    <dbReference type="NCBI Taxonomy" id="4537"/>
    <lineage>
        <taxon>Eukaryota</taxon>
        <taxon>Viridiplantae</taxon>
        <taxon>Streptophyta</taxon>
        <taxon>Embryophyta</taxon>
        <taxon>Tracheophyta</taxon>
        <taxon>Spermatophyta</taxon>
        <taxon>Magnoliopsida</taxon>
        <taxon>Liliopsida</taxon>
        <taxon>Poales</taxon>
        <taxon>Poaceae</taxon>
        <taxon>BOP clade</taxon>
        <taxon>Oryzoideae</taxon>
        <taxon>Oryzeae</taxon>
        <taxon>Oryzinae</taxon>
        <taxon>Oryza</taxon>
    </lineage>
</organism>
<proteinExistence type="predicted"/>
<reference evidence="1" key="2">
    <citation type="submission" date="2018-05" db="EMBL/GenBank/DDBJ databases">
        <title>OpunRS2 (Oryza punctata Reference Sequence Version 2).</title>
        <authorList>
            <person name="Zhang J."/>
            <person name="Kudrna D."/>
            <person name="Lee S."/>
            <person name="Talag J."/>
            <person name="Welchert J."/>
            <person name="Wing R.A."/>
        </authorList>
    </citation>
    <scope>NUCLEOTIDE SEQUENCE [LARGE SCALE GENOMIC DNA]</scope>
</reference>
<evidence type="ECO:0000313" key="2">
    <source>
        <dbReference type="Proteomes" id="UP000026962"/>
    </source>
</evidence>
<sequence>MSQGSHSLGRQAESSELLRICCPKCGNNVVECKSWKNGGTIFFKCKNNEEYENVERNGCGIKGERCMYVQSCHI</sequence>
<keyword evidence="2" id="KW-1185">Reference proteome</keyword>
<dbReference type="Gramene" id="OPUNC09G06040.1">
    <property type="protein sequence ID" value="OPUNC09G06040.1"/>
    <property type="gene ID" value="OPUNC09G06040"/>
</dbReference>
<dbReference type="EnsemblPlants" id="OPUNC09G06040.1">
    <property type="protein sequence ID" value="OPUNC09G06040.1"/>
    <property type="gene ID" value="OPUNC09G06040"/>
</dbReference>
<evidence type="ECO:0000313" key="1">
    <source>
        <dbReference type="EnsemblPlants" id="OPUNC09G06040.1"/>
    </source>
</evidence>
<accession>A0A0E0M097</accession>
<dbReference type="Proteomes" id="UP000026962">
    <property type="component" value="Chromosome 9"/>
</dbReference>
<protein>
    <submittedName>
        <fullName evidence="1">Uncharacterized protein</fullName>
    </submittedName>
</protein>
<reference evidence="1" key="1">
    <citation type="submission" date="2015-04" db="UniProtKB">
        <authorList>
            <consortium name="EnsemblPlants"/>
        </authorList>
    </citation>
    <scope>IDENTIFICATION</scope>
</reference>